<dbReference type="NCBIfam" id="NF006931">
    <property type="entry name" value="PRK09416.1"/>
    <property type="match status" value="1"/>
</dbReference>
<feature type="domain" description="Transcription regulator PadR N-terminal" evidence="1">
    <location>
        <begin position="56"/>
        <end position="122"/>
    </location>
</feature>
<dbReference type="AlphaFoldDB" id="A0A223KPC6"/>
<reference evidence="2 3" key="1">
    <citation type="submission" date="2016-12" db="EMBL/GenBank/DDBJ databases">
        <title>The whole genome sequencing and assembly of Bacillus cohnii DSM 6307T strain.</title>
        <authorList>
            <person name="Lee Y.-J."/>
            <person name="Yi H."/>
            <person name="Bahn Y.-S."/>
            <person name="Kim J.F."/>
            <person name="Lee D.-W."/>
        </authorList>
    </citation>
    <scope>NUCLEOTIDE SEQUENCE [LARGE SCALE GENOMIC DNA]</scope>
    <source>
        <strain evidence="2 3">DSM 6307</strain>
    </source>
</reference>
<dbReference type="InterPro" id="IPR005149">
    <property type="entry name" value="Tscrpt_reg_PadR_N"/>
</dbReference>
<dbReference type="InterPro" id="IPR036388">
    <property type="entry name" value="WH-like_DNA-bd_sf"/>
</dbReference>
<dbReference type="KEGG" id="bcoh:BC6307_08475"/>
<protein>
    <recommendedName>
        <fullName evidence="1">Transcription regulator PadR N-terminal domain-containing protein</fullName>
    </recommendedName>
</protein>
<sequence>MDNLFSNLKNSMKKTVFKDFSFSNERKVAVKEAIRAKQSPNHLHSWKEETLYLLFELLQYEGKLGYDLSIQLIQHNDLTFQNNEGQLYSLLHLIEKKGFITSEWKGEKKYYSLTSKGQKCLASYKQTSPKQKFSLKHLLEEASL</sequence>
<evidence type="ECO:0000259" key="1">
    <source>
        <dbReference type="Pfam" id="PF03551"/>
    </source>
</evidence>
<organism evidence="2 3">
    <name type="scientific">Sutcliffiella cohnii</name>
    <dbReference type="NCBI Taxonomy" id="33932"/>
    <lineage>
        <taxon>Bacteria</taxon>
        <taxon>Bacillati</taxon>
        <taxon>Bacillota</taxon>
        <taxon>Bacilli</taxon>
        <taxon>Bacillales</taxon>
        <taxon>Bacillaceae</taxon>
        <taxon>Sutcliffiella</taxon>
    </lineage>
</organism>
<evidence type="ECO:0000313" key="3">
    <source>
        <dbReference type="Proteomes" id="UP000215224"/>
    </source>
</evidence>
<evidence type="ECO:0000313" key="2">
    <source>
        <dbReference type="EMBL" id="AST91309.1"/>
    </source>
</evidence>
<dbReference type="EMBL" id="CP018866">
    <property type="protein sequence ID" value="AST91309.1"/>
    <property type="molecule type" value="Genomic_DNA"/>
</dbReference>
<proteinExistence type="predicted"/>
<dbReference type="Proteomes" id="UP000215224">
    <property type="component" value="Chromosome"/>
</dbReference>
<dbReference type="SUPFAM" id="SSF46785">
    <property type="entry name" value="Winged helix' DNA-binding domain"/>
    <property type="match status" value="1"/>
</dbReference>
<dbReference type="Pfam" id="PF03551">
    <property type="entry name" value="PadR"/>
    <property type="match status" value="1"/>
</dbReference>
<accession>A0A223KPC6</accession>
<dbReference type="RefSeq" id="WP_066411861.1">
    <property type="nucleotide sequence ID" value="NZ_CP018866.1"/>
</dbReference>
<dbReference type="STRING" id="1314751.GCA_001591425_00591"/>
<name>A0A223KPC6_9BACI</name>
<keyword evidence="3" id="KW-1185">Reference proteome</keyword>
<gene>
    <name evidence="2" type="ORF">BC6307_08475</name>
</gene>
<dbReference type="InterPro" id="IPR036390">
    <property type="entry name" value="WH_DNA-bd_sf"/>
</dbReference>
<dbReference type="Gene3D" id="1.10.10.10">
    <property type="entry name" value="Winged helix-like DNA-binding domain superfamily/Winged helix DNA-binding domain"/>
    <property type="match status" value="1"/>
</dbReference>